<sequence>MDSSELIPSDDEILFTGKDPEARLAAMKEDDDNSDWTFSTKPAKGKGKQSTPRKTRTPRKARPTKGKHKAPPPPVPQSEDEDDEDDMIIQDYINNTSDSDLKFAFANRNMGLDDGNDVRYETSSGDDLVQMQVSNSRVLTEEMTIRNLPGGKNIKQTKQTKIVEFVEASEWVPKQLADKPTAFQISTDPWADQTKLEQSSEWAPKQLPDRRSVFQMLADPWAEQVVQDQVPVVDEDSESEDDEESDDDDLNEADNNGLGFLQDAINAQVNRVPLDAMDLMNLDRPQRKRQKKGKLAVPQVSDEELQQKMLSTWSNDRAKKKARKQEREALREAGLLKFQKKKRTQEDSDDEGPNPSHGDLKERYPRGMNIDELRFEFREFCESDQISLALPPFDPWARKALHSFINKLGLKSKSFGKAEKRYVVVTKKHRGFGFDHQVFAQFERSARRSFFPRADVKQPAGISRPYRMASSSGHKNVKVRPGETIGAGAPEIGTGTGKGVTNAKRMMEKMGWTDGQGLGSMENKGRTEPVEQVMWFSRAGLG</sequence>
<dbReference type="SMART" id="SM00443">
    <property type="entry name" value="G_patch"/>
    <property type="match status" value="1"/>
</dbReference>
<keyword evidence="5" id="KW-1185">Reference proteome</keyword>
<feature type="compositionally biased region" description="Basic and acidic residues" evidence="1">
    <location>
        <begin position="18"/>
        <end position="28"/>
    </location>
</feature>
<dbReference type="PANTHER" id="PTHR14195">
    <property type="entry name" value="G PATCH DOMAIN CONTAINING PROTEIN 2"/>
    <property type="match status" value="1"/>
</dbReference>
<evidence type="ECO:0000313" key="5">
    <source>
        <dbReference type="Proteomes" id="UP000799302"/>
    </source>
</evidence>
<feature type="region of interest" description="Disordered" evidence="1">
    <location>
        <begin position="464"/>
        <end position="498"/>
    </location>
</feature>
<evidence type="ECO:0000256" key="1">
    <source>
        <dbReference type="SAM" id="MobiDB-lite"/>
    </source>
</evidence>
<feature type="domain" description="R3H" evidence="3">
    <location>
        <begin position="364"/>
        <end position="429"/>
    </location>
</feature>
<reference evidence="4" key="1">
    <citation type="journal article" date="2020" name="Stud. Mycol.">
        <title>101 Dothideomycetes genomes: a test case for predicting lifestyles and emergence of pathogens.</title>
        <authorList>
            <person name="Haridas S."/>
            <person name="Albert R."/>
            <person name="Binder M."/>
            <person name="Bloem J."/>
            <person name="Labutti K."/>
            <person name="Salamov A."/>
            <person name="Andreopoulos B."/>
            <person name="Baker S."/>
            <person name="Barry K."/>
            <person name="Bills G."/>
            <person name="Bluhm B."/>
            <person name="Cannon C."/>
            <person name="Castanera R."/>
            <person name="Culley D."/>
            <person name="Daum C."/>
            <person name="Ezra D."/>
            <person name="Gonzalez J."/>
            <person name="Henrissat B."/>
            <person name="Kuo A."/>
            <person name="Liang C."/>
            <person name="Lipzen A."/>
            <person name="Lutzoni F."/>
            <person name="Magnuson J."/>
            <person name="Mondo S."/>
            <person name="Nolan M."/>
            <person name="Ohm R."/>
            <person name="Pangilinan J."/>
            <person name="Park H.-J."/>
            <person name="Ramirez L."/>
            <person name="Alfaro M."/>
            <person name="Sun H."/>
            <person name="Tritt A."/>
            <person name="Yoshinaga Y."/>
            <person name="Zwiers L.-H."/>
            <person name="Turgeon B."/>
            <person name="Goodwin S."/>
            <person name="Spatafora J."/>
            <person name="Crous P."/>
            <person name="Grigoriev I."/>
        </authorList>
    </citation>
    <scope>NUCLEOTIDE SEQUENCE</scope>
    <source>
        <strain evidence="4">CBS 115976</strain>
    </source>
</reference>
<dbReference type="GO" id="GO:0003676">
    <property type="term" value="F:nucleic acid binding"/>
    <property type="evidence" value="ECO:0007669"/>
    <property type="project" value="UniProtKB-UniRule"/>
</dbReference>
<dbReference type="Pfam" id="PF01585">
    <property type="entry name" value="G-patch"/>
    <property type="match status" value="1"/>
</dbReference>
<dbReference type="InterPro" id="IPR000467">
    <property type="entry name" value="G_patch_dom"/>
</dbReference>
<dbReference type="EMBL" id="MU004238">
    <property type="protein sequence ID" value="KAF2666712.1"/>
    <property type="molecule type" value="Genomic_DNA"/>
</dbReference>
<protein>
    <recommendedName>
        <fullName evidence="6">Protein SQS1</fullName>
    </recommendedName>
</protein>
<name>A0A6A6U3K0_9PEZI</name>
<dbReference type="Gene3D" id="3.30.1370.50">
    <property type="entry name" value="R3H-like domain"/>
    <property type="match status" value="1"/>
</dbReference>
<dbReference type="AlphaFoldDB" id="A0A6A6U3K0"/>
<dbReference type="InterPro" id="IPR001374">
    <property type="entry name" value="R3H_dom"/>
</dbReference>
<dbReference type="InterPro" id="IPR036867">
    <property type="entry name" value="R3H_dom_sf"/>
</dbReference>
<evidence type="ECO:0000259" key="2">
    <source>
        <dbReference type="PROSITE" id="PS50174"/>
    </source>
</evidence>
<dbReference type="SMART" id="SM00393">
    <property type="entry name" value="R3H"/>
    <property type="match status" value="1"/>
</dbReference>
<accession>A0A6A6U3K0</accession>
<dbReference type="PROSITE" id="PS50174">
    <property type="entry name" value="G_PATCH"/>
    <property type="match status" value="1"/>
</dbReference>
<dbReference type="PROSITE" id="PS51061">
    <property type="entry name" value="R3H"/>
    <property type="match status" value="1"/>
</dbReference>
<feature type="region of interest" description="Disordered" evidence="1">
    <location>
        <begin position="282"/>
        <end position="365"/>
    </location>
</feature>
<dbReference type="OrthoDB" id="21470at2759"/>
<evidence type="ECO:0000313" key="4">
    <source>
        <dbReference type="EMBL" id="KAF2666712.1"/>
    </source>
</evidence>
<feature type="region of interest" description="Disordered" evidence="1">
    <location>
        <begin position="225"/>
        <end position="257"/>
    </location>
</feature>
<dbReference type="Pfam" id="PF01424">
    <property type="entry name" value="R3H"/>
    <property type="match status" value="1"/>
</dbReference>
<dbReference type="Proteomes" id="UP000799302">
    <property type="component" value="Unassembled WGS sequence"/>
</dbReference>
<evidence type="ECO:0008006" key="6">
    <source>
        <dbReference type="Google" id="ProtNLM"/>
    </source>
</evidence>
<gene>
    <name evidence="4" type="ORF">BT63DRAFT_427142</name>
</gene>
<proteinExistence type="predicted"/>
<feature type="domain" description="G-patch" evidence="2">
    <location>
        <begin position="499"/>
        <end position="542"/>
    </location>
</feature>
<feature type="compositionally biased region" description="Basic residues" evidence="1">
    <location>
        <begin position="43"/>
        <end position="70"/>
    </location>
</feature>
<dbReference type="InterPro" id="IPR051189">
    <property type="entry name" value="Splicing_assoc_domain"/>
</dbReference>
<evidence type="ECO:0000259" key="3">
    <source>
        <dbReference type="PROSITE" id="PS51061"/>
    </source>
</evidence>
<feature type="region of interest" description="Disordered" evidence="1">
    <location>
        <begin position="1"/>
        <end position="88"/>
    </location>
</feature>
<organism evidence="4 5">
    <name type="scientific">Microthyrium microscopicum</name>
    <dbReference type="NCBI Taxonomy" id="703497"/>
    <lineage>
        <taxon>Eukaryota</taxon>
        <taxon>Fungi</taxon>
        <taxon>Dikarya</taxon>
        <taxon>Ascomycota</taxon>
        <taxon>Pezizomycotina</taxon>
        <taxon>Dothideomycetes</taxon>
        <taxon>Dothideomycetes incertae sedis</taxon>
        <taxon>Microthyriales</taxon>
        <taxon>Microthyriaceae</taxon>
        <taxon>Microthyrium</taxon>
    </lineage>
</organism>
<dbReference type="SUPFAM" id="SSF82708">
    <property type="entry name" value="R3H domain"/>
    <property type="match status" value="1"/>
</dbReference>
<feature type="compositionally biased region" description="Acidic residues" evidence="1">
    <location>
        <begin position="233"/>
        <end position="252"/>
    </location>
</feature>
<feature type="compositionally biased region" description="Acidic residues" evidence="1">
    <location>
        <begin position="78"/>
        <end position="88"/>
    </location>
</feature>